<keyword evidence="4" id="KW-0732">Signal</keyword>
<comment type="subcellular location">
    <subcellularLocation>
        <location evidence="1">Cell outer membrane</location>
    </subcellularLocation>
</comment>
<feature type="chain" id="PRO_5037605369" evidence="4">
    <location>
        <begin position="24"/>
        <end position="585"/>
    </location>
</feature>
<sequence>MKYLHILLVCFSLVLLNGHVALAQEEINQDVKVVKEYTPTVSDAYKVNFMPVLADSSYTKPQFNYRILSTSVATNYQPTPIAAAKINTSRKEYLHKSYLKGGVGNYSTILAELGYNILENEKYLLGLNAGHVTSLGSITLEDDNSVDAPFHDTWAIADFKHFFDDKTLSVDMRFDHNMYEYYGYQTLKGDDAYWLPNGELASGYQFIPDVEQRLSQFQATVGLSNNVVDERKMRYQAYAGINTFGNLTGVNQFGVKLGGKLYQPIGDLALDLNGGIESYKTSVPDSIGPMYTFDERSQLLISVNPSVAFNFDRARLKVGLLVAGLIDSEGDEFYLTPDVMGELTVVEGIVTVYGGINGRVNANDYATMLYENAFASADVNVRSSVYGLNLLAGIKGNFSSSTSFSAGIEYGIFNNEHFWVNKTYTTPEEGVDPLNVLHYSNMFDVVYDDGELLTVKGELLYKPKQTMEFLLRGAYYGWNLDSQEKAWHKPEVELGLEGNVNIVENLYVNAGISYYGERWAYDVTSDAGIKQLKGIVDVNLGAEYYFSKQWSFWASVNNMTAAKYYKWNGYPMQGLNAKAGVIFSF</sequence>
<keyword evidence="5" id="KW-0675">Receptor</keyword>
<accession>A0A941F2F6</accession>
<evidence type="ECO:0000256" key="3">
    <source>
        <dbReference type="ARBA" id="ARBA00023237"/>
    </source>
</evidence>
<reference evidence="5" key="2">
    <citation type="submission" date="2021-04" db="EMBL/GenBank/DDBJ databases">
        <authorList>
            <person name="Zhang T."/>
            <person name="Zhang Y."/>
            <person name="Lu D."/>
            <person name="Zuo D."/>
            <person name="Du Z."/>
        </authorList>
    </citation>
    <scope>NUCLEOTIDE SEQUENCE</scope>
    <source>
        <strain evidence="5">JR1</strain>
    </source>
</reference>
<keyword evidence="2" id="KW-0472">Membrane</keyword>
<evidence type="ECO:0000256" key="1">
    <source>
        <dbReference type="ARBA" id="ARBA00004442"/>
    </source>
</evidence>
<dbReference type="RefSeq" id="WP_212188796.1">
    <property type="nucleotide sequence ID" value="NZ_JAGTAR010000005.1"/>
</dbReference>
<dbReference type="EMBL" id="JAGTAR010000005">
    <property type="protein sequence ID" value="MBR8534893.1"/>
    <property type="molecule type" value="Genomic_DNA"/>
</dbReference>
<gene>
    <name evidence="5" type="ORF">KDU71_04915</name>
</gene>
<dbReference type="InterPro" id="IPR036942">
    <property type="entry name" value="Beta-barrel_TonB_sf"/>
</dbReference>
<dbReference type="AlphaFoldDB" id="A0A941F2F6"/>
<evidence type="ECO:0000256" key="2">
    <source>
        <dbReference type="ARBA" id="ARBA00023136"/>
    </source>
</evidence>
<dbReference type="Proteomes" id="UP000679220">
    <property type="component" value="Unassembled WGS sequence"/>
</dbReference>
<dbReference type="GO" id="GO:0009279">
    <property type="term" value="C:cell outer membrane"/>
    <property type="evidence" value="ECO:0007669"/>
    <property type="project" value="UniProtKB-SubCell"/>
</dbReference>
<comment type="caution">
    <text evidence="5">The sequence shown here is derived from an EMBL/GenBank/DDBJ whole genome shotgun (WGS) entry which is preliminary data.</text>
</comment>
<reference evidence="5" key="1">
    <citation type="journal article" date="2018" name="Int. J. Syst. Evol. Microbiol.">
        <title>Carboxylicivirga sediminis sp. nov., isolated from coastal sediment.</title>
        <authorList>
            <person name="Wang F.Q."/>
            <person name="Ren L.H."/>
            <person name="Zou R.J."/>
            <person name="Sun Y.Z."/>
            <person name="Liu X.J."/>
            <person name="Jiang F."/>
            <person name="Liu L.J."/>
        </authorList>
    </citation>
    <scope>NUCLEOTIDE SEQUENCE</scope>
    <source>
        <strain evidence="5">JR1</strain>
    </source>
</reference>
<protein>
    <submittedName>
        <fullName evidence="5">TonB-dependent receptor</fullName>
    </submittedName>
</protein>
<organism evidence="5 6">
    <name type="scientific">Carboxylicivirga sediminis</name>
    <dbReference type="NCBI Taxonomy" id="2006564"/>
    <lineage>
        <taxon>Bacteria</taxon>
        <taxon>Pseudomonadati</taxon>
        <taxon>Bacteroidota</taxon>
        <taxon>Bacteroidia</taxon>
        <taxon>Marinilabiliales</taxon>
        <taxon>Marinilabiliaceae</taxon>
        <taxon>Carboxylicivirga</taxon>
    </lineage>
</organism>
<keyword evidence="6" id="KW-1185">Reference proteome</keyword>
<dbReference type="Gene3D" id="2.40.170.20">
    <property type="entry name" value="TonB-dependent receptor, beta-barrel domain"/>
    <property type="match status" value="1"/>
</dbReference>
<keyword evidence="3" id="KW-0998">Cell outer membrane</keyword>
<evidence type="ECO:0000313" key="5">
    <source>
        <dbReference type="EMBL" id="MBR8534893.1"/>
    </source>
</evidence>
<proteinExistence type="predicted"/>
<name>A0A941F2F6_9BACT</name>
<evidence type="ECO:0000256" key="4">
    <source>
        <dbReference type="SAM" id="SignalP"/>
    </source>
</evidence>
<dbReference type="SUPFAM" id="SSF56935">
    <property type="entry name" value="Porins"/>
    <property type="match status" value="1"/>
</dbReference>
<feature type="signal peptide" evidence="4">
    <location>
        <begin position="1"/>
        <end position="23"/>
    </location>
</feature>
<evidence type="ECO:0000313" key="6">
    <source>
        <dbReference type="Proteomes" id="UP000679220"/>
    </source>
</evidence>